<protein>
    <submittedName>
        <fullName evidence="2">Uncharacterized protein</fullName>
    </submittedName>
</protein>
<proteinExistence type="predicted"/>
<feature type="compositionally biased region" description="Basic and acidic residues" evidence="1">
    <location>
        <begin position="21"/>
        <end position="33"/>
    </location>
</feature>
<dbReference type="Proteomes" id="UP001634393">
    <property type="component" value="Unassembled WGS sequence"/>
</dbReference>
<organism evidence="2 3">
    <name type="scientific">Penstemon smallii</name>
    <dbReference type="NCBI Taxonomy" id="265156"/>
    <lineage>
        <taxon>Eukaryota</taxon>
        <taxon>Viridiplantae</taxon>
        <taxon>Streptophyta</taxon>
        <taxon>Embryophyta</taxon>
        <taxon>Tracheophyta</taxon>
        <taxon>Spermatophyta</taxon>
        <taxon>Magnoliopsida</taxon>
        <taxon>eudicotyledons</taxon>
        <taxon>Gunneridae</taxon>
        <taxon>Pentapetalae</taxon>
        <taxon>asterids</taxon>
        <taxon>lamiids</taxon>
        <taxon>Lamiales</taxon>
        <taxon>Plantaginaceae</taxon>
        <taxon>Cheloneae</taxon>
        <taxon>Penstemon</taxon>
    </lineage>
</organism>
<evidence type="ECO:0000256" key="1">
    <source>
        <dbReference type="SAM" id="MobiDB-lite"/>
    </source>
</evidence>
<dbReference type="EMBL" id="JBJXBP010000002">
    <property type="protein sequence ID" value="KAL3844650.1"/>
    <property type="molecule type" value="Genomic_DNA"/>
</dbReference>
<name>A0ABD3U6R6_9LAMI</name>
<reference evidence="2 3" key="1">
    <citation type="submission" date="2024-12" db="EMBL/GenBank/DDBJ databases">
        <title>The unique morphological basis and parallel evolutionary history of personate flowers in Penstemon.</title>
        <authorList>
            <person name="Depatie T.H."/>
            <person name="Wessinger C.A."/>
        </authorList>
    </citation>
    <scope>NUCLEOTIDE SEQUENCE [LARGE SCALE GENOMIC DNA]</scope>
    <source>
        <strain evidence="2">WTNN_2</strain>
        <tissue evidence="2">Leaf</tissue>
    </source>
</reference>
<evidence type="ECO:0000313" key="2">
    <source>
        <dbReference type="EMBL" id="KAL3844650.1"/>
    </source>
</evidence>
<evidence type="ECO:0000313" key="3">
    <source>
        <dbReference type="Proteomes" id="UP001634393"/>
    </source>
</evidence>
<accession>A0ABD3U6R6</accession>
<feature type="region of interest" description="Disordered" evidence="1">
    <location>
        <begin position="21"/>
        <end position="52"/>
    </location>
</feature>
<dbReference type="AlphaFoldDB" id="A0ABD3U6R6"/>
<sequence length="89" mass="10041">MTFVEKSSSRSSIFCLPENSEGHHRAAVKEAESPRSVNTMNWNNNNNNNNSVKANHSHIQILKIRAEDSHLGEDKFAGCSAVRQLQRTY</sequence>
<gene>
    <name evidence="2" type="ORF">ACJIZ3_002053</name>
</gene>
<feature type="compositionally biased region" description="Low complexity" evidence="1">
    <location>
        <begin position="41"/>
        <end position="50"/>
    </location>
</feature>
<keyword evidence="3" id="KW-1185">Reference proteome</keyword>
<comment type="caution">
    <text evidence="2">The sequence shown here is derived from an EMBL/GenBank/DDBJ whole genome shotgun (WGS) entry which is preliminary data.</text>
</comment>